<organism evidence="1 2">
    <name type="scientific">Limimaricola hongkongensis DSM 17492</name>
    <dbReference type="NCBI Taxonomy" id="1122180"/>
    <lineage>
        <taxon>Bacteria</taxon>
        <taxon>Pseudomonadati</taxon>
        <taxon>Pseudomonadota</taxon>
        <taxon>Alphaproteobacteria</taxon>
        <taxon>Rhodobacterales</taxon>
        <taxon>Paracoccaceae</taxon>
        <taxon>Limimaricola</taxon>
    </lineage>
</organism>
<dbReference type="RefSeq" id="WP_017929640.1">
    <property type="nucleotide sequence ID" value="NZ_KB823003.1"/>
</dbReference>
<protein>
    <submittedName>
        <fullName evidence="1">Putative DsrE protein</fullName>
    </submittedName>
</protein>
<evidence type="ECO:0000313" key="1">
    <source>
        <dbReference type="EMBL" id="EYD70756.1"/>
    </source>
</evidence>
<dbReference type="AlphaFoldDB" id="A0A017H8Q0"/>
<dbReference type="SUPFAM" id="SSF75169">
    <property type="entry name" value="DsrEFH-like"/>
    <property type="match status" value="1"/>
</dbReference>
<dbReference type="Gene3D" id="3.40.1260.10">
    <property type="entry name" value="DsrEFH-like"/>
    <property type="match status" value="1"/>
</dbReference>
<dbReference type="eggNOG" id="COG2044">
    <property type="taxonomic scope" value="Bacteria"/>
</dbReference>
<dbReference type="HOGENOM" id="CLU_139144_3_0_5"/>
<dbReference type="STRING" id="1122180.Lokhon_02398"/>
<sequence>MPRFLVHIHTGPADPNKATLGCLVALAAARKGHDVTVFFAGDGVHLLAPDHAGIEGEGTGRLGDHLVGLAETGARFRVSGMSAKARGYDAALLDGHPAEFAQPDALVDLAQAADTLLCY</sequence>
<keyword evidence="2" id="KW-1185">Reference proteome</keyword>
<dbReference type="InterPro" id="IPR003787">
    <property type="entry name" value="Sulphur_relay_DsrE/F-like"/>
</dbReference>
<gene>
    <name evidence="1" type="ORF">Lokhon_02398</name>
</gene>
<dbReference type="OrthoDB" id="9812053at2"/>
<accession>A0A017H8Q0</accession>
<dbReference type="Pfam" id="PF02635">
    <property type="entry name" value="DsrE"/>
    <property type="match status" value="1"/>
</dbReference>
<dbReference type="PATRIC" id="fig|1122180.6.peg.2381"/>
<proteinExistence type="predicted"/>
<name>A0A017H8Q0_9RHOB</name>
<dbReference type="EMBL" id="APGJ01000007">
    <property type="protein sequence ID" value="EYD70756.1"/>
    <property type="molecule type" value="Genomic_DNA"/>
</dbReference>
<evidence type="ECO:0000313" key="2">
    <source>
        <dbReference type="Proteomes" id="UP000025047"/>
    </source>
</evidence>
<dbReference type="Proteomes" id="UP000025047">
    <property type="component" value="Unassembled WGS sequence"/>
</dbReference>
<reference evidence="1 2" key="1">
    <citation type="submission" date="2013-03" db="EMBL/GenBank/DDBJ databases">
        <authorList>
            <person name="Fiebig A."/>
            <person name="Goeker M."/>
            <person name="Klenk H.-P.P."/>
        </authorList>
    </citation>
    <scope>NUCLEOTIDE SEQUENCE [LARGE SCALE GENOMIC DNA]</scope>
    <source>
        <strain evidence="1 2">DSM 17492</strain>
    </source>
</reference>
<comment type="caution">
    <text evidence="1">The sequence shown here is derived from an EMBL/GenBank/DDBJ whole genome shotgun (WGS) entry which is preliminary data.</text>
</comment>
<dbReference type="InterPro" id="IPR027396">
    <property type="entry name" value="DsrEFH-like"/>
</dbReference>